<accession>A0ABS5FC27</accession>
<dbReference type="Proteomes" id="UP001315278">
    <property type="component" value="Unassembled WGS sequence"/>
</dbReference>
<keyword evidence="4" id="KW-1185">Reference proteome</keyword>
<dbReference type="PANTHER" id="PTHR34700:SF4">
    <property type="entry name" value="PHAGE-LIKE ELEMENT PBSX PROTEIN XKDP"/>
    <property type="match status" value="1"/>
</dbReference>
<dbReference type="InterPro" id="IPR052196">
    <property type="entry name" value="Bact_Kbp"/>
</dbReference>
<protein>
    <submittedName>
        <fullName evidence="3">LysM peptidoglycan-binding domain-containing protein</fullName>
    </submittedName>
</protein>
<dbReference type="InterPro" id="IPR018392">
    <property type="entry name" value="LysM"/>
</dbReference>
<organism evidence="3 4">
    <name type="scientific">Bradyrhizobium jicamae</name>
    <dbReference type="NCBI Taxonomy" id="280332"/>
    <lineage>
        <taxon>Bacteria</taxon>
        <taxon>Pseudomonadati</taxon>
        <taxon>Pseudomonadota</taxon>
        <taxon>Alphaproteobacteria</taxon>
        <taxon>Hyphomicrobiales</taxon>
        <taxon>Nitrobacteraceae</taxon>
        <taxon>Bradyrhizobium</taxon>
    </lineage>
</organism>
<dbReference type="Gene3D" id="2.60.40.10">
    <property type="entry name" value="Immunoglobulins"/>
    <property type="match status" value="1"/>
</dbReference>
<dbReference type="Gene3D" id="3.10.350.10">
    <property type="entry name" value="LysM domain"/>
    <property type="match status" value="1"/>
</dbReference>
<evidence type="ECO:0000313" key="3">
    <source>
        <dbReference type="EMBL" id="MBR0794259.1"/>
    </source>
</evidence>
<dbReference type="InterPro" id="IPR036779">
    <property type="entry name" value="LysM_dom_sf"/>
</dbReference>
<dbReference type="SMART" id="SM00257">
    <property type="entry name" value="LysM"/>
    <property type="match status" value="1"/>
</dbReference>
<evidence type="ECO:0000259" key="2">
    <source>
        <dbReference type="PROSITE" id="PS51782"/>
    </source>
</evidence>
<feature type="region of interest" description="Disordered" evidence="1">
    <location>
        <begin position="290"/>
        <end position="313"/>
    </location>
</feature>
<reference evidence="4" key="1">
    <citation type="journal article" date="2021" name="ISME J.">
        <title>Evolutionary origin and ecological implication of a unique nif island in free-living Bradyrhizobium lineages.</title>
        <authorList>
            <person name="Tao J."/>
        </authorList>
    </citation>
    <scope>NUCLEOTIDE SEQUENCE [LARGE SCALE GENOMIC DNA]</scope>
    <source>
        <strain evidence="4">SZCCT0434</strain>
    </source>
</reference>
<feature type="domain" description="LysM" evidence="2">
    <location>
        <begin position="342"/>
        <end position="391"/>
    </location>
</feature>
<evidence type="ECO:0000256" key="1">
    <source>
        <dbReference type="SAM" id="MobiDB-lite"/>
    </source>
</evidence>
<dbReference type="CDD" id="cd00118">
    <property type="entry name" value="LysM"/>
    <property type="match status" value="1"/>
</dbReference>
<dbReference type="Pfam" id="PF01476">
    <property type="entry name" value="LysM"/>
    <property type="match status" value="1"/>
</dbReference>
<evidence type="ECO:0000313" key="4">
    <source>
        <dbReference type="Proteomes" id="UP001315278"/>
    </source>
</evidence>
<dbReference type="PROSITE" id="PS51782">
    <property type="entry name" value="LYSM"/>
    <property type="match status" value="1"/>
</dbReference>
<feature type="compositionally biased region" description="Low complexity" evidence="1">
    <location>
        <begin position="294"/>
        <end position="311"/>
    </location>
</feature>
<gene>
    <name evidence="3" type="ORF">JQ615_02535</name>
</gene>
<dbReference type="SUPFAM" id="SSF54106">
    <property type="entry name" value="LysM domain"/>
    <property type="match status" value="1"/>
</dbReference>
<dbReference type="PANTHER" id="PTHR34700">
    <property type="entry name" value="POTASSIUM BINDING PROTEIN KBP"/>
    <property type="match status" value="1"/>
</dbReference>
<proteinExistence type="predicted"/>
<sequence length="392" mass="40201">MRAGAREDSPIMKAAAMKLVIPLLALAAGGTAALLFGLRQTEQAPAVDSRLMTAPAPPAAPAREPDRTALAKVQTETAALANALEGPPQPVDGDAVPEFDAVNIEPTGETVVAGRAAPGATVELLRNGEVHDRVVVDKSGQFVMVPRPLPPGNYDLTLRATRDGKQVTSKQSVAVALDAAARERPMTALMAPGKPVKVLSQSPAAAPAAGKVTVESVETEPGGKLHVTGRADPGATVRLYLNDSLIASATADAGGQLSVTINKGVSAGDYRVRLDDVDPGSGKVRARAEVPFNAPDTTTASTPGSAAPSGGANVGTTQLAAATTPAASDVSSPSAVIVPKITTTTVSRGDSLWRISQRALGAGQRYAVIYKANKQQIRNPNLIYPGQVFVMP</sequence>
<dbReference type="InterPro" id="IPR013783">
    <property type="entry name" value="Ig-like_fold"/>
</dbReference>
<comment type="caution">
    <text evidence="3">The sequence shown here is derived from an EMBL/GenBank/DDBJ whole genome shotgun (WGS) entry which is preliminary data.</text>
</comment>
<dbReference type="EMBL" id="JAFCJH010000002">
    <property type="protein sequence ID" value="MBR0794259.1"/>
    <property type="molecule type" value="Genomic_DNA"/>
</dbReference>
<name>A0ABS5FC27_9BRAD</name>
<dbReference type="SUPFAM" id="SSF49478">
    <property type="entry name" value="Cna protein B-type domain"/>
    <property type="match status" value="1"/>
</dbReference>